<dbReference type="Gene3D" id="1.10.246.220">
    <property type="match status" value="1"/>
</dbReference>
<dbReference type="CDD" id="cd00167">
    <property type="entry name" value="SANT"/>
    <property type="match status" value="1"/>
</dbReference>
<proteinExistence type="predicted"/>
<feature type="region of interest" description="Disordered" evidence="1">
    <location>
        <begin position="1"/>
        <end position="70"/>
    </location>
</feature>
<protein>
    <recommendedName>
        <fullName evidence="2">Myb-like domain-containing protein</fullName>
    </recommendedName>
</protein>
<feature type="compositionally biased region" description="Low complexity" evidence="1">
    <location>
        <begin position="10"/>
        <end position="20"/>
    </location>
</feature>
<feature type="compositionally biased region" description="Basic and acidic residues" evidence="1">
    <location>
        <begin position="356"/>
        <end position="368"/>
    </location>
</feature>
<sequence length="389" mass="40857">MPKTRKDKAPAAAAASSGAGNKKKQPAAPSQEELPPKKRQRGGAAAAAEKPDNSAAAASPAKPSAQGAKGPLPTVSIVVLYRDENSSSETKVTLSIDVLATVADLKRLIMVQTLGSLTPERMKLYTTDRFGNNTELDERGGNGGGLVVAYKGIDRDGKENKLTLEMLGNAEAGQRFVQNRTTLVPIMPKEFYQGLGMPPPPPPAPSGQAVANELAANAAANAQFRKAIKNRPKTPRKTRGGASGGAGAGAGEGEARSVPMYSPWGEDETRVIIDYLQRKGMHNGCWASISKELGTDPTEGKPVRTGVQVKDRWRNLCLAADRTDTKKMRHPVAEDILVSVRSIRTLANGKTPRQVGKLDDGTPKESKGKGKASASTAAPPAAPPAPPPS</sequence>
<evidence type="ECO:0000256" key="1">
    <source>
        <dbReference type="SAM" id="MobiDB-lite"/>
    </source>
</evidence>
<reference evidence="3" key="1">
    <citation type="submission" date="2020-10" db="EMBL/GenBank/DDBJ databases">
        <title>Unveiling of a novel bifunctional photoreceptor, Dualchrome1, isolated from a cosmopolitan green alga.</title>
        <authorList>
            <person name="Suzuki S."/>
            <person name="Kawachi M."/>
        </authorList>
    </citation>
    <scope>NUCLEOTIDE SEQUENCE</scope>
    <source>
        <strain evidence="3">NIES 2893</strain>
    </source>
</reference>
<organism evidence="3 4">
    <name type="scientific">Pycnococcus provasolii</name>
    <dbReference type="NCBI Taxonomy" id="41880"/>
    <lineage>
        <taxon>Eukaryota</taxon>
        <taxon>Viridiplantae</taxon>
        <taxon>Chlorophyta</taxon>
        <taxon>Pseudoscourfieldiophyceae</taxon>
        <taxon>Pseudoscourfieldiales</taxon>
        <taxon>Pycnococcaceae</taxon>
        <taxon>Pycnococcus</taxon>
    </lineage>
</organism>
<evidence type="ECO:0000313" key="3">
    <source>
        <dbReference type="EMBL" id="GHP11982.1"/>
    </source>
</evidence>
<feature type="compositionally biased region" description="Pro residues" evidence="1">
    <location>
        <begin position="380"/>
        <end position="389"/>
    </location>
</feature>
<feature type="compositionally biased region" description="Low complexity" evidence="1">
    <location>
        <begin position="42"/>
        <end position="69"/>
    </location>
</feature>
<feature type="compositionally biased region" description="Basic residues" evidence="1">
    <location>
        <begin position="226"/>
        <end position="239"/>
    </location>
</feature>
<name>A0A830HXL6_9CHLO</name>
<feature type="domain" description="Myb-like" evidence="2">
    <location>
        <begin position="262"/>
        <end position="317"/>
    </location>
</feature>
<accession>A0A830HXL6</accession>
<dbReference type="InterPro" id="IPR001005">
    <property type="entry name" value="SANT/Myb"/>
</dbReference>
<feature type="region of interest" description="Disordered" evidence="1">
    <location>
        <begin position="225"/>
        <end position="262"/>
    </location>
</feature>
<feature type="compositionally biased region" description="Gly residues" evidence="1">
    <location>
        <begin position="241"/>
        <end position="252"/>
    </location>
</feature>
<dbReference type="InterPro" id="IPR009057">
    <property type="entry name" value="Homeodomain-like_sf"/>
</dbReference>
<comment type="caution">
    <text evidence="3">The sequence shown here is derived from an EMBL/GenBank/DDBJ whole genome shotgun (WGS) entry which is preliminary data.</text>
</comment>
<dbReference type="AlphaFoldDB" id="A0A830HXL6"/>
<keyword evidence="4" id="KW-1185">Reference proteome</keyword>
<dbReference type="EMBL" id="BNJQ01000037">
    <property type="protein sequence ID" value="GHP11982.1"/>
    <property type="molecule type" value="Genomic_DNA"/>
</dbReference>
<evidence type="ECO:0000313" key="4">
    <source>
        <dbReference type="Proteomes" id="UP000660262"/>
    </source>
</evidence>
<dbReference type="Proteomes" id="UP000660262">
    <property type="component" value="Unassembled WGS sequence"/>
</dbReference>
<feature type="region of interest" description="Disordered" evidence="1">
    <location>
        <begin position="348"/>
        <end position="389"/>
    </location>
</feature>
<dbReference type="SMART" id="SM00717">
    <property type="entry name" value="SANT"/>
    <property type="match status" value="1"/>
</dbReference>
<dbReference type="Pfam" id="PF00249">
    <property type="entry name" value="Myb_DNA-binding"/>
    <property type="match status" value="1"/>
</dbReference>
<gene>
    <name evidence="3" type="ORF">PPROV_001070900</name>
</gene>
<evidence type="ECO:0000259" key="2">
    <source>
        <dbReference type="PROSITE" id="PS50090"/>
    </source>
</evidence>
<dbReference type="PROSITE" id="PS50090">
    <property type="entry name" value="MYB_LIKE"/>
    <property type="match status" value="1"/>
</dbReference>
<dbReference type="SUPFAM" id="SSF46689">
    <property type="entry name" value="Homeodomain-like"/>
    <property type="match status" value="1"/>
</dbReference>